<keyword evidence="6 10" id="KW-0547">Nucleotide-binding</keyword>
<evidence type="ECO:0000256" key="7">
    <source>
        <dbReference type="ARBA" id="ARBA00022840"/>
    </source>
</evidence>
<feature type="binding site" evidence="10">
    <location>
        <begin position="23"/>
        <end position="28"/>
    </location>
    <ligand>
        <name>substrate</name>
    </ligand>
</feature>
<organism evidence="14 15">
    <name type="scientific">Erythrobacter longus</name>
    <dbReference type="NCBI Taxonomy" id="1044"/>
    <lineage>
        <taxon>Bacteria</taxon>
        <taxon>Pseudomonadati</taxon>
        <taxon>Pseudomonadota</taxon>
        <taxon>Alphaproteobacteria</taxon>
        <taxon>Sphingomonadales</taxon>
        <taxon>Erythrobacteraceae</taxon>
        <taxon>Erythrobacter/Porphyrobacter group</taxon>
        <taxon>Erythrobacter</taxon>
    </lineage>
</organism>
<evidence type="ECO:0000256" key="13">
    <source>
        <dbReference type="RuleBase" id="RU003785"/>
    </source>
</evidence>
<evidence type="ECO:0000256" key="3">
    <source>
        <dbReference type="ARBA" id="ARBA00005842"/>
    </source>
</evidence>
<dbReference type="InterPro" id="IPR039657">
    <property type="entry name" value="Dimethylallyltransferase"/>
</dbReference>
<dbReference type="Gene3D" id="3.40.50.300">
    <property type="entry name" value="P-loop containing nucleotide triphosphate hydrolases"/>
    <property type="match status" value="1"/>
</dbReference>
<dbReference type="eggNOG" id="COG0324">
    <property type="taxonomic scope" value="Bacteria"/>
</dbReference>
<dbReference type="RefSeq" id="WP_034957594.1">
    <property type="nucleotide sequence ID" value="NZ_JMIW01000001.1"/>
</dbReference>
<feature type="region of interest" description="Interaction with substrate tRNA" evidence="10">
    <location>
        <begin position="51"/>
        <end position="54"/>
    </location>
</feature>
<keyword evidence="15" id="KW-1185">Reference proteome</keyword>
<dbReference type="GO" id="GO:0005524">
    <property type="term" value="F:ATP binding"/>
    <property type="evidence" value="ECO:0007669"/>
    <property type="project" value="UniProtKB-UniRule"/>
</dbReference>
<evidence type="ECO:0000256" key="1">
    <source>
        <dbReference type="ARBA" id="ARBA00001946"/>
    </source>
</evidence>
<keyword evidence="4 10" id="KW-0808">Transferase</keyword>
<dbReference type="GO" id="GO:0006400">
    <property type="term" value="P:tRNA modification"/>
    <property type="evidence" value="ECO:0007669"/>
    <property type="project" value="TreeGrafter"/>
</dbReference>
<comment type="similarity">
    <text evidence="3 10 13">Belongs to the IPP transferase family.</text>
</comment>
<evidence type="ECO:0000256" key="12">
    <source>
        <dbReference type="RuleBase" id="RU003784"/>
    </source>
</evidence>
<feature type="site" description="Interaction with substrate tRNA" evidence="10">
    <location>
        <position position="117"/>
    </location>
</feature>
<evidence type="ECO:0000256" key="10">
    <source>
        <dbReference type="HAMAP-Rule" id="MF_00185"/>
    </source>
</evidence>
<evidence type="ECO:0000256" key="9">
    <source>
        <dbReference type="ARBA" id="ARBA00049563"/>
    </source>
</evidence>
<feature type="site" description="Interaction with substrate tRNA" evidence="10">
    <location>
        <position position="139"/>
    </location>
</feature>
<keyword evidence="8 10" id="KW-0460">Magnesium</keyword>
<evidence type="ECO:0000256" key="5">
    <source>
        <dbReference type="ARBA" id="ARBA00022694"/>
    </source>
</evidence>
<evidence type="ECO:0000313" key="15">
    <source>
        <dbReference type="Proteomes" id="UP000027647"/>
    </source>
</evidence>
<dbReference type="Pfam" id="PF01715">
    <property type="entry name" value="IPPT"/>
    <property type="match status" value="1"/>
</dbReference>
<dbReference type="NCBIfam" id="TIGR00174">
    <property type="entry name" value="miaA"/>
    <property type="match status" value="1"/>
</dbReference>
<sequence>MSTNNSPSVAASTRPVWLIAGPTASGKSASALQLAKALSDKDQTGVIINADSMQVYADIPILSAAPDADERAQCEHRLYGAWDGAKACSAADWAACAKAEIEEAHDAGKVPILVGGTGMYLKILIEGIAPIPEIDPEVREQVRSLETADAYAALQIEDPLRADVLEPGDSQRIARALEVKRSTGVTLADWQQAKSGGIGEEVTLHPLVLMPERQWVYDACDARFAKMMDDGAVAEVEALLARDLSPDLPVMRAIGVPEIAALFRGEKTREEVIAAGGQSTRQYAKRQFTWLRNQCPPEWPRIKPEDVSTVLP</sequence>
<evidence type="ECO:0000256" key="6">
    <source>
        <dbReference type="ARBA" id="ARBA00022741"/>
    </source>
</evidence>
<accession>A0A074MEW3</accession>
<dbReference type="PANTHER" id="PTHR11088:SF60">
    <property type="entry name" value="TRNA DIMETHYLALLYLTRANSFERASE"/>
    <property type="match status" value="1"/>
</dbReference>
<comment type="caution">
    <text evidence="10">Lacks conserved residue(s) required for the propagation of feature annotation.</text>
</comment>
<comment type="catalytic activity">
    <reaction evidence="9 10 11">
        <text>adenosine(37) in tRNA + dimethylallyl diphosphate = N(6)-dimethylallyladenosine(37) in tRNA + diphosphate</text>
        <dbReference type="Rhea" id="RHEA:26482"/>
        <dbReference type="Rhea" id="RHEA-COMP:10162"/>
        <dbReference type="Rhea" id="RHEA-COMP:10375"/>
        <dbReference type="ChEBI" id="CHEBI:33019"/>
        <dbReference type="ChEBI" id="CHEBI:57623"/>
        <dbReference type="ChEBI" id="CHEBI:74411"/>
        <dbReference type="ChEBI" id="CHEBI:74415"/>
        <dbReference type="EC" id="2.5.1.75"/>
    </reaction>
</comment>
<evidence type="ECO:0000256" key="11">
    <source>
        <dbReference type="RuleBase" id="RU003783"/>
    </source>
</evidence>
<evidence type="ECO:0000256" key="2">
    <source>
        <dbReference type="ARBA" id="ARBA00003213"/>
    </source>
</evidence>
<dbReference type="AlphaFoldDB" id="A0A074MEW3"/>
<dbReference type="OrthoDB" id="9776390at2"/>
<dbReference type="SUPFAM" id="SSF52540">
    <property type="entry name" value="P-loop containing nucleoside triphosphate hydrolases"/>
    <property type="match status" value="1"/>
</dbReference>
<dbReference type="EMBL" id="JMIW01000001">
    <property type="protein sequence ID" value="KEO91305.1"/>
    <property type="molecule type" value="Genomic_DNA"/>
</dbReference>
<keyword evidence="5 10" id="KW-0819">tRNA processing</keyword>
<gene>
    <name evidence="10" type="primary">miaA</name>
    <name evidence="14" type="ORF">EH31_01185</name>
</gene>
<comment type="subunit">
    <text evidence="10">Monomer.</text>
</comment>
<protein>
    <recommendedName>
        <fullName evidence="10">tRNA dimethylallyltransferase</fullName>
        <ecNumber evidence="10">2.5.1.75</ecNumber>
    </recommendedName>
    <alternativeName>
        <fullName evidence="10">Dimethylallyl diphosphate:tRNA dimethylallyltransferase</fullName>
        <shortName evidence="10">DMAPP:tRNA dimethylallyltransferase</shortName>
        <shortName evidence="10">DMATase</shortName>
    </alternativeName>
    <alternativeName>
        <fullName evidence="10">Isopentenyl-diphosphate:tRNA isopentenyltransferase</fullName>
        <shortName evidence="10">IPP transferase</shortName>
        <shortName evidence="10">IPPT</shortName>
        <shortName evidence="10">IPTase</shortName>
    </alternativeName>
</protein>
<dbReference type="EC" id="2.5.1.75" evidence="10"/>
<dbReference type="HAMAP" id="MF_00185">
    <property type="entry name" value="IPP_trans"/>
    <property type="match status" value="1"/>
</dbReference>
<dbReference type="GO" id="GO:0052381">
    <property type="term" value="F:tRNA dimethylallyltransferase activity"/>
    <property type="evidence" value="ECO:0007669"/>
    <property type="project" value="UniProtKB-UniRule"/>
</dbReference>
<name>A0A074MEW3_ERYLO</name>
<dbReference type="InterPro" id="IPR018022">
    <property type="entry name" value="IPT"/>
</dbReference>
<proteinExistence type="inferred from homology"/>
<reference evidence="14 15" key="1">
    <citation type="submission" date="2014-04" db="EMBL/GenBank/DDBJ databases">
        <title>A comprehensive comparison of genomes of Erythrobacter spp. strains.</title>
        <authorList>
            <person name="Zheng Q."/>
        </authorList>
    </citation>
    <scope>NUCLEOTIDE SEQUENCE [LARGE SCALE GENOMIC DNA]</scope>
    <source>
        <strain evidence="14 15">DSM 6997</strain>
    </source>
</reference>
<comment type="cofactor">
    <cofactor evidence="1 10">
        <name>Mg(2+)</name>
        <dbReference type="ChEBI" id="CHEBI:18420"/>
    </cofactor>
</comment>
<dbReference type="Proteomes" id="UP000027647">
    <property type="component" value="Unassembled WGS sequence"/>
</dbReference>
<keyword evidence="7 10" id="KW-0067">ATP-binding</keyword>
<feature type="binding site" evidence="10">
    <location>
        <begin position="21"/>
        <end position="28"/>
    </location>
    <ligand>
        <name>ATP</name>
        <dbReference type="ChEBI" id="CHEBI:30616"/>
    </ligand>
</feature>
<evidence type="ECO:0000256" key="8">
    <source>
        <dbReference type="ARBA" id="ARBA00022842"/>
    </source>
</evidence>
<dbReference type="STRING" id="1044.EH31_01185"/>
<feature type="region of interest" description="Interaction with substrate tRNA" evidence="10">
    <location>
        <begin position="171"/>
        <end position="175"/>
    </location>
</feature>
<dbReference type="InterPro" id="IPR027417">
    <property type="entry name" value="P-loop_NTPase"/>
</dbReference>
<evidence type="ECO:0000313" key="14">
    <source>
        <dbReference type="EMBL" id="KEO91305.1"/>
    </source>
</evidence>
<comment type="caution">
    <text evidence="14">The sequence shown here is derived from an EMBL/GenBank/DDBJ whole genome shotgun (WGS) entry which is preliminary data.</text>
</comment>
<comment type="function">
    <text evidence="2 10 12">Catalyzes the transfer of a dimethylallyl group onto the adenine at position 37 in tRNAs that read codons beginning with uridine, leading to the formation of N6-(dimethylallyl)adenosine (i(6)A).</text>
</comment>
<evidence type="ECO:0000256" key="4">
    <source>
        <dbReference type="ARBA" id="ARBA00022679"/>
    </source>
</evidence>
<dbReference type="Gene3D" id="1.10.20.140">
    <property type="match status" value="1"/>
</dbReference>
<dbReference type="PANTHER" id="PTHR11088">
    <property type="entry name" value="TRNA DIMETHYLALLYLTRANSFERASE"/>
    <property type="match status" value="1"/>
</dbReference>